<dbReference type="Pfam" id="PF20152">
    <property type="entry name" value="DUF6534"/>
    <property type="match status" value="1"/>
</dbReference>
<dbReference type="OrthoDB" id="3214861at2759"/>
<keyword evidence="1" id="KW-0812">Transmembrane</keyword>
<proteinExistence type="predicted"/>
<feature type="transmembrane region" description="Helical" evidence="1">
    <location>
        <begin position="69"/>
        <end position="92"/>
    </location>
</feature>
<dbReference type="AlphaFoldDB" id="A0A4Z0A2L8"/>
<dbReference type="STRING" id="135208.A0A4Z0A2L8"/>
<evidence type="ECO:0000313" key="4">
    <source>
        <dbReference type="Proteomes" id="UP000298061"/>
    </source>
</evidence>
<name>A0A4Z0A2L8_9AGAM</name>
<evidence type="ECO:0000313" key="3">
    <source>
        <dbReference type="EMBL" id="TFY80553.1"/>
    </source>
</evidence>
<comment type="caution">
    <text evidence="3">The sequence shown here is derived from an EMBL/GenBank/DDBJ whole genome shotgun (WGS) entry which is preliminary data.</text>
</comment>
<feature type="transmembrane region" description="Helical" evidence="1">
    <location>
        <begin position="28"/>
        <end position="49"/>
    </location>
</feature>
<dbReference type="Proteomes" id="UP000298061">
    <property type="component" value="Unassembled WGS sequence"/>
</dbReference>
<evidence type="ECO:0000256" key="1">
    <source>
        <dbReference type="SAM" id="Phobius"/>
    </source>
</evidence>
<keyword evidence="4" id="KW-1185">Reference proteome</keyword>
<protein>
    <recommendedName>
        <fullName evidence="2">DUF6534 domain-containing protein</fullName>
    </recommendedName>
</protein>
<accession>A0A4Z0A2L8</accession>
<sequence length="155" mass="17449">MVPGATRRGDGGDHIYNPERLCPPDMEITLVILMQMVSSLADLVIGLVITGKAFRLDSMVQLKSLAPLFYANFATSFFSDLFTALALCFYLYRSHTGYHTSTDSVVTTLMLYAINTGMIFEERLFTLRCSYMGTDRLIHRDRCMRSCLPASFTAF</sequence>
<keyword evidence="1" id="KW-1133">Transmembrane helix</keyword>
<dbReference type="InterPro" id="IPR045339">
    <property type="entry name" value="DUF6534"/>
</dbReference>
<gene>
    <name evidence="3" type="ORF">EWM64_g3461</name>
</gene>
<dbReference type="EMBL" id="SFCI01000323">
    <property type="protein sequence ID" value="TFY80553.1"/>
    <property type="molecule type" value="Genomic_DNA"/>
</dbReference>
<keyword evidence="1" id="KW-0472">Membrane</keyword>
<reference evidence="3 4" key="1">
    <citation type="submission" date="2019-02" db="EMBL/GenBank/DDBJ databases">
        <title>Genome sequencing of the rare red list fungi Hericium alpestre (H. flagellum).</title>
        <authorList>
            <person name="Buettner E."/>
            <person name="Kellner H."/>
        </authorList>
    </citation>
    <scope>NUCLEOTIDE SEQUENCE [LARGE SCALE GENOMIC DNA]</scope>
    <source>
        <strain evidence="3 4">DSM 108284</strain>
    </source>
</reference>
<organism evidence="3 4">
    <name type="scientific">Hericium alpestre</name>
    <dbReference type="NCBI Taxonomy" id="135208"/>
    <lineage>
        <taxon>Eukaryota</taxon>
        <taxon>Fungi</taxon>
        <taxon>Dikarya</taxon>
        <taxon>Basidiomycota</taxon>
        <taxon>Agaricomycotina</taxon>
        <taxon>Agaricomycetes</taxon>
        <taxon>Russulales</taxon>
        <taxon>Hericiaceae</taxon>
        <taxon>Hericium</taxon>
    </lineage>
</organism>
<evidence type="ECO:0000259" key="2">
    <source>
        <dbReference type="Pfam" id="PF20152"/>
    </source>
</evidence>
<feature type="domain" description="DUF6534" evidence="2">
    <location>
        <begin position="76"/>
        <end position="123"/>
    </location>
</feature>